<gene>
    <name evidence="1" type="ORF">PROSTU_00120</name>
</gene>
<evidence type="ECO:0000313" key="2">
    <source>
        <dbReference type="Proteomes" id="UP000004506"/>
    </source>
</evidence>
<accession>A0AA86YQ01</accession>
<reference evidence="1 2" key="3">
    <citation type="submission" date="2008-05" db="EMBL/GenBank/DDBJ databases">
        <authorList>
            <person name="Fulton L."/>
            <person name="Clifton S."/>
            <person name="Fulton B."/>
            <person name="Xu J."/>
            <person name="Minx P."/>
            <person name="Pepin K.H."/>
            <person name="Johnson M."/>
            <person name="Thiruvilangam P."/>
            <person name="Bhonagiri V."/>
            <person name="Nash W.E."/>
            <person name="Mardis E.R."/>
            <person name="Wilson R.K."/>
        </authorList>
    </citation>
    <scope>NUCLEOTIDE SEQUENCE [LARGE SCALE GENOMIC DNA]</scope>
    <source>
        <strain evidence="1 2">ATCC 25827</strain>
    </source>
</reference>
<sequence>LGPCGGFITQKTDTPLTVTGSFKGQVAMVFEPALVAPPAGDK</sequence>
<reference evidence="2" key="1">
    <citation type="submission" date="2008-04" db="EMBL/GenBank/DDBJ databases">
        <title>Draft genome sequence of Providencia stuartii (ATCC 25827).</title>
        <authorList>
            <person name="Sudarsanam P."/>
            <person name="Ley R."/>
            <person name="Guruge J."/>
            <person name="Turnbaugh P.J."/>
            <person name="Mahowald M."/>
            <person name="Liep D."/>
            <person name="Gordon J."/>
        </authorList>
    </citation>
    <scope>NUCLEOTIDE SEQUENCE [LARGE SCALE GENOMIC DNA]</scope>
    <source>
        <strain evidence="2">ATCC 25827</strain>
    </source>
</reference>
<organism evidence="1 2">
    <name type="scientific">Providencia stuartii ATCC 25827</name>
    <dbReference type="NCBI Taxonomy" id="471874"/>
    <lineage>
        <taxon>Bacteria</taxon>
        <taxon>Pseudomonadati</taxon>
        <taxon>Pseudomonadota</taxon>
        <taxon>Gammaproteobacteria</taxon>
        <taxon>Enterobacterales</taxon>
        <taxon>Morganellaceae</taxon>
        <taxon>Providencia</taxon>
    </lineage>
</organism>
<evidence type="ECO:0000313" key="1">
    <source>
        <dbReference type="EMBL" id="EDU61858.1"/>
    </source>
</evidence>
<dbReference type="EMBL" id="ABJD02000024">
    <property type="protein sequence ID" value="EDU61858.1"/>
    <property type="molecule type" value="Genomic_DNA"/>
</dbReference>
<proteinExistence type="predicted"/>
<protein>
    <submittedName>
        <fullName evidence="1">Uncharacterized protein</fullName>
    </submittedName>
</protein>
<reference evidence="2" key="2">
    <citation type="submission" date="2008-04" db="EMBL/GenBank/DDBJ databases">
        <title>Draft genome sequence of Providencia stuartii(ATCC 25827).</title>
        <authorList>
            <person name="Sudarsanam P."/>
            <person name="Ley R."/>
            <person name="Guruge J."/>
            <person name="Turnbaugh P.J."/>
            <person name="Mahowald M."/>
            <person name="Liep D."/>
            <person name="Gordon J."/>
        </authorList>
    </citation>
    <scope>NUCLEOTIDE SEQUENCE [LARGE SCALE GENOMIC DNA]</scope>
    <source>
        <strain evidence="2">ATCC 25827</strain>
    </source>
</reference>
<name>A0AA86YQ01_PROST</name>
<feature type="non-terminal residue" evidence="1">
    <location>
        <position position="1"/>
    </location>
</feature>
<comment type="caution">
    <text evidence="1">The sequence shown here is derived from an EMBL/GenBank/DDBJ whole genome shotgun (WGS) entry which is preliminary data.</text>
</comment>
<dbReference type="AlphaFoldDB" id="A0AA86YQ01"/>
<dbReference type="Proteomes" id="UP000004506">
    <property type="component" value="Unassembled WGS sequence"/>
</dbReference>